<evidence type="ECO:0000256" key="5">
    <source>
        <dbReference type="ARBA" id="ARBA00023242"/>
    </source>
</evidence>
<feature type="non-terminal residue" evidence="7">
    <location>
        <position position="1"/>
    </location>
</feature>
<keyword evidence="4" id="KW-0804">Transcription</keyword>
<dbReference type="PANTHER" id="PTHR31719">
    <property type="entry name" value="NAC TRANSCRIPTION FACTOR 56"/>
    <property type="match status" value="1"/>
</dbReference>
<proteinExistence type="predicted"/>
<name>A0AA38KNW0_TAXCH</name>
<dbReference type="AlphaFoldDB" id="A0AA38KNW0"/>
<keyword evidence="5" id="KW-0539">Nucleus</keyword>
<evidence type="ECO:0000313" key="8">
    <source>
        <dbReference type="Proteomes" id="UP000824469"/>
    </source>
</evidence>
<dbReference type="EMBL" id="JAHRHJ020000007">
    <property type="protein sequence ID" value="KAH9307776.1"/>
    <property type="molecule type" value="Genomic_DNA"/>
</dbReference>
<dbReference type="OMA" id="CSMQSSH"/>
<dbReference type="Gene3D" id="2.170.150.80">
    <property type="entry name" value="NAC domain"/>
    <property type="match status" value="1"/>
</dbReference>
<evidence type="ECO:0000256" key="3">
    <source>
        <dbReference type="ARBA" id="ARBA00023125"/>
    </source>
</evidence>
<protein>
    <recommendedName>
        <fullName evidence="6">NAC domain-containing protein</fullName>
    </recommendedName>
</protein>
<sequence length="370" mass="41926">MGRQNAEAQLNLPPGFRFYPTDEELVVHYLCRKAASQSLAVPIIAEVDLYKYDPWQLPEMSLFGEKEWYFFTPRDRKYPNGSRPNRAAGSGYWKATGADKPITTRIGGKRVGIKKALVFYVGKAPKGNKTNWIMHEYRLADTSRPARKKGCLRLDDWVLCRIYNKKSSAEKLAKDQKAFATDEAIRSFHADADEKDSEMVPTEITIMNSSIEHSERTSEDSSKCVPSSNCGDITSNKYNSNHLFQQTLNTSHVASAPMDLPDLAPLFSSMNDNNRMNYNSTNYVPLLLTDSSCSLPSSPELKPEKEEVQSRYRLAELMQQQENDLNQPMFGISFENLQSPFPQFDQIQAPQNNDPFQDYIASLSAPGYIQ</sequence>
<dbReference type="InterPro" id="IPR003441">
    <property type="entry name" value="NAC-dom"/>
</dbReference>
<dbReference type="InterPro" id="IPR036093">
    <property type="entry name" value="NAC_dom_sf"/>
</dbReference>
<organism evidence="7 8">
    <name type="scientific">Taxus chinensis</name>
    <name type="common">Chinese yew</name>
    <name type="synonym">Taxus wallichiana var. chinensis</name>
    <dbReference type="NCBI Taxonomy" id="29808"/>
    <lineage>
        <taxon>Eukaryota</taxon>
        <taxon>Viridiplantae</taxon>
        <taxon>Streptophyta</taxon>
        <taxon>Embryophyta</taxon>
        <taxon>Tracheophyta</taxon>
        <taxon>Spermatophyta</taxon>
        <taxon>Pinopsida</taxon>
        <taxon>Pinidae</taxon>
        <taxon>Conifers II</taxon>
        <taxon>Cupressales</taxon>
        <taxon>Taxaceae</taxon>
        <taxon>Taxus</taxon>
    </lineage>
</organism>
<feature type="domain" description="NAC" evidence="6">
    <location>
        <begin position="12"/>
        <end position="165"/>
    </location>
</feature>
<dbReference type="Proteomes" id="UP000824469">
    <property type="component" value="Unassembled WGS sequence"/>
</dbReference>
<dbReference type="GO" id="GO:0003677">
    <property type="term" value="F:DNA binding"/>
    <property type="evidence" value="ECO:0007669"/>
    <property type="project" value="UniProtKB-KW"/>
</dbReference>
<keyword evidence="2" id="KW-0805">Transcription regulation</keyword>
<dbReference type="PANTHER" id="PTHR31719:SF94">
    <property type="entry name" value="PROTEIN ATAF2"/>
    <property type="match status" value="1"/>
</dbReference>
<dbReference type="PROSITE" id="PS51005">
    <property type="entry name" value="NAC"/>
    <property type="match status" value="1"/>
</dbReference>
<evidence type="ECO:0000256" key="4">
    <source>
        <dbReference type="ARBA" id="ARBA00023163"/>
    </source>
</evidence>
<comment type="subcellular location">
    <subcellularLocation>
        <location evidence="1">Nucleus</location>
    </subcellularLocation>
</comment>
<accession>A0AA38KNW0</accession>
<evidence type="ECO:0000313" key="7">
    <source>
        <dbReference type="EMBL" id="KAH9307776.1"/>
    </source>
</evidence>
<evidence type="ECO:0000256" key="1">
    <source>
        <dbReference type="ARBA" id="ARBA00004123"/>
    </source>
</evidence>
<evidence type="ECO:0000256" key="2">
    <source>
        <dbReference type="ARBA" id="ARBA00023015"/>
    </source>
</evidence>
<dbReference type="GO" id="GO:0006355">
    <property type="term" value="P:regulation of DNA-templated transcription"/>
    <property type="evidence" value="ECO:0007669"/>
    <property type="project" value="InterPro"/>
</dbReference>
<evidence type="ECO:0000259" key="6">
    <source>
        <dbReference type="PROSITE" id="PS51005"/>
    </source>
</evidence>
<keyword evidence="8" id="KW-1185">Reference proteome</keyword>
<dbReference type="FunFam" id="2.170.150.80:FF:000004">
    <property type="entry name" value="NAC transcription factor"/>
    <property type="match status" value="1"/>
</dbReference>
<comment type="caution">
    <text evidence="7">The sequence shown here is derived from an EMBL/GenBank/DDBJ whole genome shotgun (WGS) entry which is preliminary data.</text>
</comment>
<dbReference type="SUPFAM" id="SSF101941">
    <property type="entry name" value="NAC domain"/>
    <property type="match status" value="1"/>
</dbReference>
<dbReference type="Pfam" id="PF02365">
    <property type="entry name" value="NAM"/>
    <property type="match status" value="1"/>
</dbReference>
<reference evidence="7 8" key="1">
    <citation type="journal article" date="2021" name="Nat. Plants">
        <title>The Taxus genome provides insights into paclitaxel biosynthesis.</title>
        <authorList>
            <person name="Xiong X."/>
            <person name="Gou J."/>
            <person name="Liao Q."/>
            <person name="Li Y."/>
            <person name="Zhou Q."/>
            <person name="Bi G."/>
            <person name="Li C."/>
            <person name="Du R."/>
            <person name="Wang X."/>
            <person name="Sun T."/>
            <person name="Guo L."/>
            <person name="Liang H."/>
            <person name="Lu P."/>
            <person name="Wu Y."/>
            <person name="Zhang Z."/>
            <person name="Ro D.K."/>
            <person name="Shang Y."/>
            <person name="Huang S."/>
            <person name="Yan J."/>
        </authorList>
    </citation>
    <scope>NUCLEOTIDE SEQUENCE [LARGE SCALE GENOMIC DNA]</scope>
    <source>
        <strain evidence="7">Ta-2019</strain>
    </source>
</reference>
<dbReference type="GO" id="GO:0005634">
    <property type="term" value="C:nucleus"/>
    <property type="evidence" value="ECO:0007669"/>
    <property type="project" value="UniProtKB-SubCell"/>
</dbReference>
<gene>
    <name evidence="7" type="ORF">KI387_035687</name>
</gene>
<keyword evidence="3" id="KW-0238">DNA-binding</keyword>